<name>A0A084Y0P2_9PROT</name>
<dbReference type="AlphaFoldDB" id="A0A084Y0P2"/>
<reference evidence="1 2" key="1">
    <citation type="submission" date="2014-07" db="EMBL/GenBank/DDBJ databases">
        <title>Expanding our view of genomic diversity in Candidatus Accumulibacter clades.</title>
        <authorList>
            <person name="Skennerton C.T."/>
            <person name="Barr J.J."/>
            <person name="Slater F.R."/>
            <person name="Bond P.L."/>
            <person name="Tyson G.W."/>
        </authorList>
    </citation>
    <scope>NUCLEOTIDE SEQUENCE [LARGE SCALE GENOMIC DNA]</scope>
    <source>
        <strain evidence="2">SK-01</strain>
    </source>
</reference>
<protein>
    <recommendedName>
        <fullName evidence="3">Histidine kinase</fullName>
    </recommendedName>
</protein>
<dbReference type="EMBL" id="JDSS02000021">
    <property type="protein sequence ID" value="KFB68286.1"/>
    <property type="molecule type" value="Genomic_DNA"/>
</dbReference>
<proteinExistence type="predicted"/>
<evidence type="ECO:0000313" key="2">
    <source>
        <dbReference type="Proteomes" id="UP000019812"/>
    </source>
</evidence>
<evidence type="ECO:0008006" key="3">
    <source>
        <dbReference type="Google" id="ProtNLM"/>
    </source>
</evidence>
<gene>
    <name evidence="1" type="ORF">CAPSK01_002139</name>
</gene>
<evidence type="ECO:0000313" key="1">
    <source>
        <dbReference type="EMBL" id="KFB68286.1"/>
    </source>
</evidence>
<comment type="caution">
    <text evidence="1">The sequence shown here is derived from an EMBL/GenBank/DDBJ whole genome shotgun (WGS) entry which is preliminary data.</text>
</comment>
<sequence>MKCSCLDQLLGGSTQVDSVADAGTTFTISLPRVALAVPVAACVPPARNHSCGPCFAADASARGQSIDAIHQGPD</sequence>
<accession>A0A084Y0P2</accession>
<organism evidence="1 2">
    <name type="scientific">Candidatus Accumulibacter vicinus</name>
    <dbReference type="NCBI Taxonomy" id="2954382"/>
    <lineage>
        <taxon>Bacteria</taxon>
        <taxon>Pseudomonadati</taxon>
        <taxon>Pseudomonadota</taxon>
        <taxon>Betaproteobacteria</taxon>
        <taxon>Candidatus Accumulibacter</taxon>
    </lineage>
</organism>
<dbReference type="Proteomes" id="UP000019812">
    <property type="component" value="Unassembled WGS sequence"/>
</dbReference>